<dbReference type="EMBL" id="JAAIUW010000004">
    <property type="protein sequence ID" value="KAF7834812.1"/>
    <property type="molecule type" value="Genomic_DNA"/>
</dbReference>
<accession>A0A835CD41</accession>
<evidence type="ECO:0000313" key="1">
    <source>
        <dbReference type="EMBL" id="KAF7834812.1"/>
    </source>
</evidence>
<reference evidence="1" key="1">
    <citation type="submission" date="2020-09" db="EMBL/GenBank/DDBJ databases">
        <title>Genome-Enabled Discovery of Anthraquinone Biosynthesis in Senna tora.</title>
        <authorList>
            <person name="Kang S.-H."/>
            <person name="Pandey R.P."/>
            <person name="Lee C.-M."/>
            <person name="Sim J.-S."/>
            <person name="Jeong J.-T."/>
            <person name="Choi B.-S."/>
            <person name="Jung M."/>
            <person name="Ginzburg D."/>
            <person name="Zhao K."/>
            <person name="Won S.Y."/>
            <person name="Oh T.-J."/>
            <person name="Yu Y."/>
            <person name="Kim N.-H."/>
            <person name="Lee O.R."/>
            <person name="Lee T.-H."/>
            <person name="Bashyal P."/>
            <person name="Kim T.-S."/>
            <person name="Lee W.-H."/>
            <person name="Kawkins C."/>
            <person name="Kim C.-K."/>
            <person name="Kim J.S."/>
            <person name="Ahn B.O."/>
            <person name="Rhee S.Y."/>
            <person name="Sohng J.K."/>
        </authorList>
    </citation>
    <scope>NUCLEOTIDE SEQUENCE</scope>
    <source>
        <tissue evidence="1">Leaf</tissue>
    </source>
</reference>
<organism evidence="1 2">
    <name type="scientific">Senna tora</name>
    <dbReference type="NCBI Taxonomy" id="362788"/>
    <lineage>
        <taxon>Eukaryota</taxon>
        <taxon>Viridiplantae</taxon>
        <taxon>Streptophyta</taxon>
        <taxon>Embryophyta</taxon>
        <taxon>Tracheophyta</taxon>
        <taxon>Spermatophyta</taxon>
        <taxon>Magnoliopsida</taxon>
        <taxon>eudicotyledons</taxon>
        <taxon>Gunneridae</taxon>
        <taxon>Pentapetalae</taxon>
        <taxon>rosids</taxon>
        <taxon>fabids</taxon>
        <taxon>Fabales</taxon>
        <taxon>Fabaceae</taxon>
        <taxon>Caesalpinioideae</taxon>
        <taxon>Cassia clade</taxon>
        <taxon>Senna</taxon>
    </lineage>
</organism>
<dbReference type="AlphaFoldDB" id="A0A835CD41"/>
<keyword evidence="2" id="KW-1185">Reference proteome</keyword>
<evidence type="ECO:0000313" key="2">
    <source>
        <dbReference type="Proteomes" id="UP000634136"/>
    </source>
</evidence>
<protein>
    <submittedName>
        <fullName evidence="1">Uncharacterized protein</fullName>
    </submittedName>
</protein>
<gene>
    <name evidence="1" type="ORF">G2W53_009671</name>
</gene>
<comment type="caution">
    <text evidence="1">The sequence shown here is derived from an EMBL/GenBank/DDBJ whole genome shotgun (WGS) entry which is preliminary data.</text>
</comment>
<sequence length="51" mass="5765">MALVTRIKPIFPNLIFNEGALVQGRKARNNVIIAREIVHSFTTKNLLFLDA</sequence>
<dbReference type="Proteomes" id="UP000634136">
    <property type="component" value="Unassembled WGS sequence"/>
</dbReference>
<proteinExistence type="predicted"/>
<name>A0A835CD41_9FABA</name>